<reference evidence="1" key="1">
    <citation type="submission" date="2017-05" db="UniProtKB">
        <authorList>
            <consortium name="EnsemblMetazoa"/>
        </authorList>
    </citation>
    <scope>IDENTIFICATION</scope>
</reference>
<dbReference type="InParanoid" id="A0A1X7VCA8"/>
<dbReference type="EnsemblMetazoa" id="Aqu2.1.37384_001">
    <property type="protein sequence ID" value="Aqu2.1.37384_001"/>
    <property type="gene ID" value="Aqu2.1.37384"/>
</dbReference>
<dbReference type="AlphaFoldDB" id="A0A1X7VCA8"/>
<organism evidence="1">
    <name type="scientific">Amphimedon queenslandica</name>
    <name type="common">Sponge</name>
    <dbReference type="NCBI Taxonomy" id="400682"/>
    <lineage>
        <taxon>Eukaryota</taxon>
        <taxon>Metazoa</taxon>
        <taxon>Porifera</taxon>
        <taxon>Demospongiae</taxon>
        <taxon>Heteroscleromorpha</taxon>
        <taxon>Haplosclerida</taxon>
        <taxon>Niphatidae</taxon>
        <taxon>Amphimedon</taxon>
    </lineage>
</organism>
<evidence type="ECO:0000313" key="1">
    <source>
        <dbReference type="EnsemblMetazoa" id="Aqu2.1.37384_001"/>
    </source>
</evidence>
<proteinExistence type="predicted"/>
<name>A0A1X7VCA8_AMPQE</name>
<accession>A0A1X7VCA8</accession>
<protein>
    <submittedName>
        <fullName evidence="1">Uncharacterized protein</fullName>
    </submittedName>
</protein>
<sequence>MRYQAIQRSQTWKNNNFNKKRRLEFTKYTATKLKHFNAFNVLLKSSVFHYEDRMFKGSITLEDDIFKFCPLSYPSTCSRTNLISCARSVYNRWTGKVAWNSGTE</sequence>